<dbReference type="OrthoDB" id="9940480at2"/>
<organism evidence="1 2">
    <name type="scientific">Paraburkholderia pallida</name>
    <dbReference type="NCBI Taxonomy" id="2547399"/>
    <lineage>
        <taxon>Bacteria</taxon>
        <taxon>Pseudomonadati</taxon>
        <taxon>Pseudomonadota</taxon>
        <taxon>Betaproteobacteria</taxon>
        <taxon>Burkholderiales</taxon>
        <taxon>Burkholderiaceae</taxon>
        <taxon>Paraburkholderia</taxon>
    </lineage>
</organism>
<gene>
    <name evidence="1" type="ORF">E1956_06855</name>
</gene>
<accession>A0A4P7CRU7</accession>
<evidence type="ECO:0000313" key="1">
    <source>
        <dbReference type="EMBL" id="QBQ96924.1"/>
    </source>
</evidence>
<proteinExistence type="predicted"/>
<reference evidence="1 2" key="1">
    <citation type="submission" date="2019-03" db="EMBL/GenBank/DDBJ databases">
        <title>Paraburkholderia sp. 7MH5, isolated from subtropical forest soil.</title>
        <authorList>
            <person name="Gao Z.-H."/>
            <person name="Qiu L.-H."/>
        </authorList>
    </citation>
    <scope>NUCLEOTIDE SEQUENCE [LARGE SCALE GENOMIC DNA]</scope>
    <source>
        <strain evidence="1 2">7MH5</strain>
    </source>
</reference>
<name>A0A4P7CRU7_9BURK</name>
<dbReference type="KEGG" id="ppai:E1956_06855"/>
<dbReference type="RefSeq" id="WP_134747940.1">
    <property type="nucleotide sequence ID" value="NZ_CP038148.1"/>
</dbReference>
<dbReference type="AlphaFoldDB" id="A0A4P7CRU7"/>
<keyword evidence="2" id="KW-1185">Reference proteome</keyword>
<dbReference type="EMBL" id="CP038148">
    <property type="protein sequence ID" value="QBQ96924.1"/>
    <property type="molecule type" value="Genomic_DNA"/>
</dbReference>
<dbReference type="Proteomes" id="UP000295727">
    <property type="component" value="Chromosome 1"/>
</dbReference>
<evidence type="ECO:0000313" key="2">
    <source>
        <dbReference type="Proteomes" id="UP000295727"/>
    </source>
</evidence>
<sequence>MSVTKLVKTVSGTAGEALEINTFNRLVQRYGDAQVVKVIVEAELKAAGETWDSFNTYMRVKTKIQNDEISIVRAAKEAKSLLDADLRDAGFSGT</sequence>
<protein>
    <submittedName>
        <fullName evidence="1">Uncharacterized protein</fullName>
    </submittedName>
</protein>